<dbReference type="InterPro" id="IPR036412">
    <property type="entry name" value="HAD-like_sf"/>
</dbReference>
<keyword evidence="1" id="KW-0378">Hydrolase</keyword>
<name>U4LMV6_PYROM</name>
<accession>U4LMV6</accession>
<dbReference type="InterPro" id="IPR050849">
    <property type="entry name" value="HAD-like_hydrolase_phosphatase"/>
</dbReference>
<dbReference type="SUPFAM" id="SSF56784">
    <property type="entry name" value="HAD-like"/>
    <property type="match status" value="1"/>
</dbReference>
<dbReference type="PANTHER" id="PTHR28181:SF2">
    <property type="entry name" value="PHOSPHORIC MONOESTER HYDROLASE"/>
    <property type="match status" value="1"/>
</dbReference>
<keyword evidence="3" id="KW-1185">Reference proteome</keyword>
<organism evidence="2 3">
    <name type="scientific">Pyronema omphalodes (strain CBS 100304)</name>
    <name type="common">Pyronema confluens</name>
    <dbReference type="NCBI Taxonomy" id="1076935"/>
    <lineage>
        <taxon>Eukaryota</taxon>
        <taxon>Fungi</taxon>
        <taxon>Dikarya</taxon>
        <taxon>Ascomycota</taxon>
        <taxon>Pezizomycotina</taxon>
        <taxon>Pezizomycetes</taxon>
        <taxon>Pezizales</taxon>
        <taxon>Pyronemataceae</taxon>
        <taxon>Pyronema</taxon>
    </lineage>
</organism>
<reference evidence="2 3" key="1">
    <citation type="journal article" date="2013" name="PLoS Genet.">
        <title>The genome and development-dependent transcriptomes of Pyronema confluens: a window into fungal evolution.</title>
        <authorList>
            <person name="Traeger S."/>
            <person name="Altegoer F."/>
            <person name="Freitag M."/>
            <person name="Gabaldon T."/>
            <person name="Kempken F."/>
            <person name="Kumar A."/>
            <person name="Marcet-Houben M."/>
            <person name="Poggeler S."/>
            <person name="Stajich J.E."/>
            <person name="Nowrousian M."/>
        </authorList>
    </citation>
    <scope>NUCLEOTIDE SEQUENCE [LARGE SCALE GENOMIC DNA]</scope>
    <source>
        <strain evidence="3">CBS 100304</strain>
        <tissue evidence="2">Vegetative mycelium</tissue>
    </source>
</reference>
<dbReference type="Gene3D" id="3.90.1470.20">
    <property type="match status" value="1"/>
</dbReference>
<proteinExistence type="predicted"/>
<dbReference type="OMA" id="VPFHEFD"/>
<dbReference type="NCBIfam" id="TIGR01488">
    <property type="entry name" value="HAD-SF-IB"/>
    <property type="match status" value="1"/>
</dbReference>
<evidence type="ECO:0000313" key="3">
    <source>
        <dbReference type="Proteomes" id="UP000018144"/>
    </source>
</evidence>
<dbReference type="STRING" id="1076935.U4LMV6"/>
<dbReference type="OrthoDB" id="10014216at2759"/>
<dbReference type="InterPro" id="IPR023214">
    <property type="entry name" value="HAD_sf"/>
</dbReference>
<dbReference type="eggNOG" id="ENOG502QRU0">
    <property type="taxonomic scope" value="Eukaryota"/>
</dbReference>
<dbReference type="EMBL" id="HF936097">
    <property type="protein sequence ID" value="CCX33464.1"/>
    <property type="molecule type" value="Genomic_DNA"/>
</dbReference>
<dbReference type="Pfam" id="PF12710">
    <property type="entry name" value="HAD"/>
    <property type="match status" value="1"/>
</dbReference>
<evidence type="ECO:0000313" key="2">
    <source>
        <dbReference type="EMBL" id="CCX33464.1"/>
    </source>
</evidence>
<sequence>MTTVYDPAHTLDKTHPELLQKKFIVFTDFDGTITRTDSNDYLTDNFGMGFAARRKLADKVLTEELTFRDAFKQMLDSVAVNKSFDECRQIVVDKIELDPGFKVFLEYCLSQDIPVIVLSGGMEPLISALLQNLVGPNEIPIVSNGAGKSPQGTWEITYHDDSGFGHDKSLAIKPFTEARKNLPEGERPTYFYCGDGVSDLSAAKETDLLFAKEGHDLINYCKSSGMPYRVFKDFSTILADVKDVVEGRKTAAEIAEN</sequence>
<dbReference type="AlphaFoldDB" id="U4LMV6"/>
<dbReference type="InterPro" id="IPR006384">
    <property type="entry name" value="HAD_hydro_PyrdxlP_Pase-like"/>
</dbReference>
<protein>
    <submittedName>
        <fullName evidence="2">Similar to Uncharacterized phosphatase C823.14 acc. no. Q9P6N2</fullName>
    </submittedName>
</protein>
<dbReference type="NCBIfam" id="TIGR01489">
    <property type="entry name" value="DKMTPPase-SF"/>
    <property type="match status" value="1"/>
</dbReference>
<dbReference type="Gene3D" id="3.40.50.1000">
    <property type="entry name" value="HAD superfamily/HAD-like"/>
    <property type="match status" value="1"/>
</dbReference>
<gene>
    <name evidence="2" type="ORF">PCON_01174</name>
</gene>
<dbReference type="PANTHER" id="PTHR28181">
    <property type="entry name" value="UPF0655 PROTEIN YCR015C"/>
    <property type="match status" value="1"/>
</dbReference>
<dbReference type="Proteomes" id="UP000018144">
    <property type="component" value="Unassembled WGS sequence"/>
</dbReference>
<dbReference type="GO" id="GO:0016791">
    <property type="term" value="F:phosphatase activity"/>
    <property type="evidence" value="ECO:0007669"/>
    <property type="project" value="InterPro"/>
</dbReference>
<evidence type="ECO:0000256" key="1">
    <source>
        <dbReference type="ARBA" id="ARBA00022801"/>
    </source>
</evidence>